<dbReference type="Gene3D" id="3.40.50.2000">
    <property type="entry name" value="Glycogen Phosphorylase B"/>
    <property type="match status" value="1"/>
</dbReference>
<name>A0AA89BZR1_PINIB</name>
<evidence type="ECO:0000256" key="3">
    <source>
        <dbReference type="ARBA" id="ARBA00022679"/>
    </source>
</evidence>
<keyword evidence="3 4" id="KW-0808">Transferase</keyword>
<keyword evidence="5" id="KW-0812">Transmembrane</keyword>
<evidence type="ECO:0000256" key="5">
    <source>
        <dbReference type="RuleBase" id="RU362059"/>
    </source>
</evidence>
<keyword evidence="2 4" id="KW-0328">Glycosyltransferase</keyword>
<keyword evidence="7" id="KW-1185">Reference proteome</keyword>
<feature type="signal peptide" evidence="5">
    <location>
        <begin position="1"/>
        <end position="21"/>
    </location>
</feature>
<sequence>MQILWTITILSLYLKDQRVDAARILGVPMPHVAHAYPLIQVDKALRLGYNHSIKFVLPEYVSKHVMLKNEKFDFIISKKMGEANFPVSLGRIVNETMKGKVPFMTLVQMFGRMCESVLSDEDLFRKLKKEKFDMVIVMTAYATDCMNLIGYKLSLPVIQYGPFYEPVLNGIPFNPSMTPDYPLGWYGEDMTFYQRIKNTVLYYGKPFLYWYIYREDVSTKYVPEKPYISVGDLRKHVQFSLFDFDVLLDYPRPLMPHGAFVGGLNTSPTRKLDAEFQTIMDSAKDGVVVVAFGSVFQSFPQEKLDKMFAAMKKVKELTFVMRIGNKSTRDGNIIKRPWIPQNDLLGHKNTKAFITHCGNSAQYEALYHGVPMIGVPFSSDQPHNAERMRNKGYGLVMPLRALETDPFVKVIKEVVYSPVYKNNIFKASQIFKSRPGGAPSARAAYWIDHVIQYGGSYMQPRGLMLPWYIYFGLDVMGVFIVSVVTLVILLMFLVRLIVKKCSKSKKLKTS</sequence>
<dbReference type="Proteomes" id="UP001186944">
    <property type="component" value="Unassembled WGS sequence"/>
</dbReference>
<dbReference type="InterPro" id="IPR002213">
    <property type="entry name" value="UDP_glucos_trans"/>
</dbReference>
<gene>
    <name evidence="6" type="ORF">FSP39_018931</name>
</gene>
<dbReference type="FunFam" id="3.40.50.2000:FF:000021">
    <property type="entry name" value="UDP-glucuronosyltransferase"/>
    <property type="match status" value="1"/>
</dbReference>
<comment type="subcellular location">
    <subcellularLocation>
        <location evidence="5">Membrane</location>
        <topology evidence="5">Single-pass membrane protein</topology>
    </subcellularLocation>
</comment>
<dbReference type="EMBL" id="VSWD01000006">
    <property type="protein sequence ID" value="KAK3100370.1"/>
    <property type="molecule type" value="Genomic_DNA"/>
</dbReference>
<dbReference type="InterPro" id="IPR050271">
    <property type="entry name" value="UDP-glycosyltransferase"/>
</dbReference>
<dbReference type="PROSITE" id="PS00375">
    <property type="entry name" value="UDPGT"/>
    <property type="match status" value="1"/>
</dbReference>
<dbReference type="AlphaFoldDB" id="A0AA89BZR1"/>
<keyword evidence="5" id="KW-1133">Transmembrane helix</keyword>
<keyword evidence="5" id="KW-0472">Membrane</keyword>
<dbReference type="GO" id="GO:0016020">
    <property type="term" value="C:membrane"/>
    <property type="evidence" value="ECO:0007669"/>
    <property type="project" value="UniProtKB-SubCell"/>
</dbReference>
<dbReference type="CDD" id="cd03784">
    <property type="entry name" value="GT1_Gtf-like"/>
    <property type="match status" value="1"/>
</dbReference>
<evidence type="ECO:0000313" key="7">
    <source>
        <dbReference type="Proteomes" id="UP001186944"/>
    </source>
</evidence>
<protein>
    <recommendedName>
        <fullName evidence="5">UDP-glucuronosyltransferase</fullName>
        <ecNumber evidence="5">2.4.1.17</ecNumber>
    </recommendedName>
</protein>
<proteinExistence type="inferred from homology"/>
<evidence type="ECO:0000256" key="4">
    <source>
        <dbReference type="RuleBase" id="RU003718"/>
    </source>
</evidence>
<keyword evidence="5" id="KW-0732">Signal</keyword>
<comment type="similarity">
    <text evidence="1 4">Belongs to the UDP-glycosyltransferase family.</text>
</comment>
<evidence type="ECO:0000313" key="6">
    <source>
        <dbReference type="EMBL" id="KAK3100370.1"/>
    </source>
</evidence>
<organism evidence="6 7">
    <name type="scientific">Pinctada imbricata</name>
    <name type="common">Atlantic pearl-oyster</name>
    <name type="synonym">Pinctada martensii</name>
    <dbReference type="NCBI Taxonomy" id="66713"/>
    <lineage>
        <taxon>Eukaryota</taxon>
        <taxon>Metazoa</taxon>
        <taxon>Spiralia</taxon>
        <taxon>Lophotrochozoa</taxon>
        <taxon>Mollusca</taxon>
        <taxon>Bivalvia</taxon>
        <taxon>Autobranchia</taxon>
        <taxon>Pteriomorphia</taxon>
        <taxon>Pterioida</taxon>
        <taxon>Pterioidea</taxon>
        <taxon>Pteriidae</taxon>
        <taxon>Pinctada</taxon>
    </lineage>
</organism>
<comment type="catalytic activity">
    <reaction evidence="5">
        <text>glucuronate acceptor + UDP-alpha-D-glucuronate = acceptor beta-D-glucuronoside + UDP + H(+)</text>
        <dbReference type="Rhea" id="RHEA:21032"/>
        <dbReference type="ChEBI" id="CHEBI:15378"/>
        <dbReference type="ChEBI" id="CHEBI:58052"/>
        <dbReference type="ChEBI" id="CHEBI:58223"/>
        <dbReference type="ChEBI" id="CHEBI:132367"/>
        <dbReference type="ChEBI" id="CHEBI:132368"/>
        <dbReference type="EC" id="2.4.1.17"/>
    </reaction>
</comment>
<reference evidence="6" key="1">
    <citation type="submission" date="2019-08" db="EMBL/GenBank/DDBJ databases">
        <title>The improved chromosome-level genome for the pearl oyster Pinctada fucata martensii using PacBio sequencing and Hi-C.</title>
        <authorList>
            <person name="Zheng Z."/>
        </authorList>
    </citation>
    <scope>NUCLEOTIDE SEQUENCE</scope>
    <source>
        <strain evidence="6">ZZ-2019</strain>
        <tissue evidence="6">Adductor muscle</tissue>
    </source>
</reference>
<dbReference type="EC" id="2.4.1.17" evidence="5"/>
<comment type="caution">
    <text evidence="6">The sequence shown here is derived from an EMBL/GenBank/DDBJ whole genome shotgun (WGS) entry which is preliminary data.</text>
</comment>
<feature type="chain" id="PRO_5041518141" description="UDP-glucuronosyltransferase" evidence="5">
    <location>
        <begin position="22"/>
        <end position="510"/>
    </location>
</feature>
<dbReference type="GO" id="GO:0015020">
    <property type="term" value="F:glucuronosyltransferase activity"/>
    <property type="evidence" value="ECO:0007669"/>
    <property type="project" value="UniProtKB-EC"/>
</dbReference>
<dbReference type="Pfam" id="PF00201">
    <property type="entry name" value="UDPGT"/>
    <property type="match status" value="1"/>
</dbReference>
<dbReference type="PANTHER" id="PTHR48043">
    <property type="entry name" value="EG:EG0003.4 PROTEIN-RELATED"/>
    <property type="match status" value="1"/>
</dbReference>
<accession>A0AA89BZR1</accession>
<dbReference type="SUPFAM" id="SSF53756">
    <property type="entry name" value="UDP-Glycosyltransferase/glycogen phosphorylase"/>
    <property type="match status" value="1"/>
</dbReference>
<evidence type="ECO:0000256" key="1">
    <source>
        <dbReference type="ARBA" id="ARBA00009995"/>
    </source>
</evidence>
<evidence type="ECO:0000256" key="2">
    <source>
        <dbReference type="ARBA" id="ARBA00022676"/>
    </source>
</evidence>
<dbReference type="InterPro" id="IPR035595">
    <property type="entry name" value="UDP_glycos_trans_CS"/>
</dbReference>
<dbReference type="PANTHER" id="PTHR48043:SF145">
    <property type="entry name" value="FI06409P-RELATED"/>
    <property type="match status" value="1"/>
</dbReference>
<feature type="transmembrane region" description="Helical" evidence="5">
    <location>
        <begin position="467"/>
        <end position="498"/>
    </location>
</feature>